<accession>A0A8H5CS35</accession>
<keyword evidence="3" id="KW-1185">Reference proteome</keyword>
<dbReference type="AlphaFoldDB" id="A0A8H5CS35"/>
<organism evidence="2 3">
    <name type="scientific">Leucocoprinus leucothites</name>
    <dbReference type="NCBI Taxonomy" id="201217"/>
    <lineage>
        <taxon>Eukaryota</taxon>
        <taxon>Fungi</taxon>
        <taxon>Dikarya</taxon>
        <taxon>Basidiomycota</taxon>
        <taxon>Agaricomycotina</taxon>
        <taxon>Agaricomycetes</taxon>
        <taxon>Agaricomycetidae</taxon>
        <taxon>Agaricales</taxon>
        <taxon>Agaricineae</taxon>
        <taxon>Agaricaceae</taxon>
        <taxon>Leucocoprinus</taxon>
    </lineage>
</organism>
<evidence type="ECO:0000256" key="1">
    <source>
        <dbReference type="SAM" id="MobiDB-lite"/>
    </source>
</evidence>
<name>A0A8H5CS35_9AGAR</name>
<protein>
    <submittedName>
        <fullName evidence="2">Uncharacterized protein</fullName>
    </submittedName>
</protein>
<dbReference type="Proteomes" id="UP000559027">
    <property type="component" value="Unassembled WGS sequence"/>
</dbReference>
<reference evidence="2 3" key="1">
    <citation type="journal article" date="2020" name="ISME J.">
        <title>Uncovering the hidden diversity of litter-decomposition mechanisms in mushroom-forming fungi.</title>
        <authorList>
            <person name="Floudas D."/>
            <person name="Bentzer J."/>
            <person name="Ahren D."/>
            <person name="Johansson T."/>
            <person name="Persson P."/>
            <person name="Tunlid A."/>
        </authorList>
    </citation>
    <scope>NUCLEOTIDE SEQUENCE [LARGE SCALE GENOMIC DNA]</scope>
    <source>
        <strain evidence="2 3">CBS 146.42</strain>
    </source>
</reference>
<feature type="region of interest" description="Disordered" evidence="1">
    <location>
        <begin position="19"/>
        <end position="40"/>
    </location>
</feature>
<evidence type="ECO:0000313" key="2">
    <source>
        <dbReference type="EMBL" id="KAF5346880.1"/>
    </source>
</evidence>
<gene>
    <name evidence="2" type="ORF">D9756_010596</name>
</gene>
<evidence type="ECO:0000313" key="3">
    <source>
        <dbReference type="Proteomes" id="UP000559027"/>
    </source>
</evidence>
<dbReference type="EMBL" id="JAACJO010000029">
    <property type="protein sequence ID" value="KAF5346880.1"/>
    <property type="molecule type" value="Genomic_DNA"/>
</dbReference>
<proteinExistence type="predicted"/>
<sequence>MLTVELHLRSVPLALRTTILSSSPAPPSPRPAPTSGEDEGTVTSHFIISEACTCVGPSSPDIARLGLPASQTFTPTPFIPGLLWNTTTK</sequence>
<comment type="caution">
    <text evidence="2">The sequence shown here is derived from an EMBL/GenBank/DDBJ whole genome shotgun (WGS) entry which is preliminary data.</text>
</comment>